<keyword evidence="7" id="KW-1185">Reference proteome</keyword>
<dbReference type="PANTHER" id="PTHR30461">
    <property type="entry name" value="DNA-INVERTASE FROM LAMBDOID PROPHAGE"/>
    <property type="match status" value="1"/>
</dbReference>
<dbReference type="InterPro" id="IPR011109">
    <property type="entry name" value="DNA_bind_recombinase_dom"/>
</dbReference>
<evidence type="ECO:0000313" key="6">
    <source>
        <dbReference type="EMBL" id="QUX20369.1"/>
    </source>
</evidence>
<name>A0ABX8BG97_9ACTN</name>
<protein>
    <submittedName>
        <fullName evidence="6">Recombinase family protein</fullName>
    </submittedName>
</protein>
<dbReference type="Pfam" id="PF00239">
    <property type="entry name" value="Resolvase"/>
    <property type="match status" value="1"/>
</dbReference>
<sequence>MPKEPPTSSSRTLDLMSGRAWLYARVSKDLRDGSSCDQQLTIGRRECEREGVPVAGEYRDDDISASQYAKRARADWDRLMDDLKADAQPGDRLWGWEISRLARERGTWSETVRLLQDLGMFLWVGGKVYDPQSPQDMFFLDIMLAKAVAEVGDTRQRILRDVAARAEAGGATGKPGYGFEHVYDSSTGAFLERRPKADEAEVVAEMADRLLAGDGLETIARNLNARKVPNSIGRVAGEQMPNGKASRGWTAATVRSMLMRSSIMGKRSWKGRLISEGGWEGIVSEDDWHELQRILKSKSGQVRDGRASHELSGIATCGAKTERAEENQMPKLVRCGCRVYAEPAKHGRVYRCRGRYAGDESGHVTRKADLIEEQATGLLMEHFSRPDVKAALLAPPDENGEAARARAEVQRLKQELEELYEDVRARRVSRALAAADEEGIRAELKRLEGRVRPRAVDPMLIALARNPRAAWAGWSVEQRRKAWRAAVARLDVLPVGRVGRRQVPVEESILVEFVDFGAA</sequence>
<keyword evidence="2" id="KW-0233">DNA recombination</keyword>
<dbReference type="CDD" id="cd00338">
    <property type="entry name" value="Ser_Recombinase"/>
    <property type="match status" value="1"/>
</dbReference>
<dbReference type="PANTHER" id="PTHR30461:SF2">
    <property type="entry name" value="SERINE RECOMBINASE PINE-RELATED"/>
    <property type="match status" value="1"/>
</dbReference>
<reference evidence="6 7" key="1">
    <citation type="submission" date="2021-05" db="EMBL/GenBank/DDBJ databases">
        <title>Direct Submission.</title>
        <authorList>
            <person name="Li K."/>
            <person name="Gao J."/>
        </authorList>
    </citation>
    <scope>NUCLEOTIDE SEQUENCE [LARGE SCALE GENOMIC DNA]</scope>
    <source>
        <strain evidence="6 7">Mg02</strain>
    </source>
</reference>
<proteinExistence type="predicted"/>
<evidence type="ECO:0000256" key="1">
    <source>
        <dbReference type="ARBA" id="ARBA00023125"/>
    </source>
</evidence>
<evidence type="ECO:0000259" key="5">
    <source>
        <dbReference type="PROSITE" id="PS51737"/>
    </source>
</evidence>
<dbReference type="Gene3D" id="3.40.50.1390">
    <property type="entry name" value="Resolvase, N-terminal catalytic domain"/>
    <property type="match status" value="1"/>
</dbReference>
<evidence type="ECO:0000259" key="4">
    <source>
        <dbReference type="PROSITE" id="PS51736"/>
    </source>
</evidence>
<dbReference type="InterPro" id="IPR050639">
    <property type="entry name" value="SSR_resolvase"/>
</dbReference>
<dbReference type="PROSITE" id="PS51737">
    <property type="entry name" value="RECOMBINASE_DNA_BIND"/>
    <property type="match status" value="1"/>
</dbReference>
<dbReference type="Proteomes" id="UP000676079">
    <property type="component" value="Chromosome"/>
</dbReference>
<gene>
    <name evidence="6" type="ORF">KGD84_17735</name>
</gene>
<dbReference type="RefSeq" id="WP_220561564.1">
    <property type="nucleotide sequence ID" value="NZ_CP074133.1"/>
</dbReference>
<dbReference type="Gene3D" id="3.90.1750.20">
    <property type="entry name" value="Putative Large Serine Recombinase, Chain B, Domain 2"/>
    <property type="match status" value="1"/>
</dbReference>
<dbReference type="SUPFAM" id="SSF53041">
    <property type="entry name" value="Resolvase-like"/>
    <property type="match status" value="1"/>
</dbReference>
<dbReference type="InterPro" id="IPR006119">
    <property type="entry name" value="Resolv_N"/>
</dbReference>
<accession>A0ABX8BG97</accession>
<evidence type="ECO:0000256" key="3">
    <source>
        <dbReference type="SAM" id="Coils"/>
    </source>
</evidence>
<evidence type="ECO:0000256" key="2">
    <source>
        <dbReference type="ARBA" id="ARBA00023172"/>
    </source>
</evidence>
<dbReference type="InterPro" id="IPR038109">
    <property type="entry name" value="DNA_bind_recomb_sf"/>
</dbReference>
<dbReference type="InterPro" id="IPR036162">
    <property type="entry name" value="Resolvase-like_N_sf"/>
</dbReference>
<feature type="domain" description="Recombinase" evidence="5">
    <location>
        <begin position="176"/>
        <end position="301"/>
    </location>
</feature>
<feature type="domain" description="Resolvase/invertase-type recombinase catalytic" evidence="4">
    <location>
        <begin position="19"/>
        <end position="169"/>
    </location>
</feature>
<dbReference type="EMBL" id="CP074133">
    <property type="protein sequence ID" value="QUX20369.1"/>
    <property type="molecule type" value="Genomic_DNA"/>
</dbReference>
<feature type="coiled-coil region" evidence="3">
    <location>
        <begin position="399"/>
        <end position="429"/>
    </location>
</feature>
<dbReference type="Pfam" id="PF07508">
    <property type="entry name" value="Recombinase"/>
    <property type="match status" value="1"/>
</dbReference>
<keyword evidence="3" id="KW-0175">Coiled coil</keyword>
<dbReference type="PROSITE" id="PS51736">
    <property type="entry name" value="RECOMBINASES_3"/>
    <property type="match status" value="1"/>
</dbReference>
<organism evidence="6 7">
    <name type="scientific">Nocardiopsis changdeensis</name>
    <dbReference type="NCBI Taxonomy" id="2831969"/>
    <lineage>
        <taxon>Bacteria</taxon>
        <taxon>Bacillati</taxon>
        <taxon>Actinomycetota</taxon>
        <taxon>Actinomycetes</taxon>
        <taxon>Streptosporangiales</taxon>
        <taxon>Nocardiopsidaceae</taxon>
        <taxon>Nocardiopsis</taxon>
    </lineage>
</organism>
<keyword evidence="1" id="KW-0238">DNA-binding</keyword>
<evidence type="ECO:0000313" key="7">
    <source>
        <dbReference type="Proteomes" id="UP000676079"/>
    </source>
</evidence>
<dbReference type="SMART" id="SM00857">
    <property type="entry name" value="Resolvase"/>
    <property type="match status" value="1"/>
</dbReference>